<keyword evidence="4" id="KW-0653">Protein transport</keyword>
<feature type="region of interest" description="Disordered" evidence="8">
    <location>
        <begin position="1664"/>
        <end position="1683"/>
    </location>
</feature>
<dbReference type="GO" id="GO:0044611">
    <property type="term" value="C:nuclear pore inner ring"/>
    <property type="evidence" value="ECO:0007669"/>
    <property type="project" value="TreeGrafter"/>
</dbReference>
<feature type="compositionally biased region" description="Basic and acidic residues" evidence="8">
    <location>
        <begin position="2064"/>
        <end position="2093"/>
    </location>
</feature>
<dbReference type="InterPro" id="IPR048883">
    <property type="entry name" value="Nup188_N-subdom_III"/>
</dbReference>
<keyword evidence="6" id="KW-0906">Nuclear pore complex</keyword>
<feature type="compositionally biased region" description="Basic and acidic residues" evidence="8">
    <location>
        <begin position="1674"/>
        <end position="1683"/>
    </location>
</feature>
<keyword evidence="2" id="KW-0813">Transport</keyword>
<dbReference type="InterPro" id="IPR007133">
    <property type="entry name" value="RNA_pol_II-assoc_Paf1"/>
</dbReference>
<comment type="caution">
    <text evidence="10">The sequence shown here is derived from an EMBL/GenBank/DDBJ whole genome shotgun (WGS) entry which is preliminary data.</text>
</comment>
<evidence type="ECO:0000256" key="7">
    <source>
        <dbReference type="ARBA" id="ARBA00023242"/>
    </source>
</evidence>
<proteinExistence type="predicted"/>
<evidence type="ECO:0000256" key="8">
    <source>
        <dbReference type="SAM" id="MobiDB-lite"/>
    </source>
</evidence>
<keyword evidence="7" id="KW-0539">Nucleus</keyword>
<dbReference type="GO" id="GO:0006368">
    <property type="term" value="P:transcription elongation by RNA polymerase II"/>
    <property type="evidence" value="ECO:0007669"/>
    <property type="project" value="InterPro"/>
</dbReference>
<dbReference type="EMBL" id="JAPWDV010000001">
    <property type="protein sequence ID" value="KAJ6222212.1"/>
    <property type="molecule type" value="Genomic_DNA"/>
</dbReference>
<evidence type="ECO:0000256" key="4">
    <source>
        <dbReference type="ARBA" id="ARBA00022927"/>
    </source>
</evidence>
<organism evidence="10 11">
    <name type="scientific">Blomia tropicalis</name>
    <name type="common">Mite</name>
    <dbReference type="NCBI Taxonomy" id="40697"/>
    <lineage>
        <taxon>Eukaryota</taxon>
        <taxon>Metazoa</taxon>
        <taxon>Ecdysozoa</taxon>
        <taxon>Arthropoda</taxon>
        <taxon>Chelicerata</taxon>
        <taxon>Arachnida</taxon>
        <taxon>Acari</taxon>
        <taxon>Acariformes</taxon>
        <taxon>Sarcoptiformes</taxon>
        <taxon>Astigmata</taxon>
        <taxon>Glycyphagoidea</taxon>
        <taxon>Echimyopodidae</taxon>
        <taxon>Blomia</taxon>
    </lineage>
</organism>
<feature type="compositionally biased region" description="Acidic residues" evidence="8">
    <location>
        <begin position="2026"/>
        <end position="2040"/>
    </location>
</feature>
<evidence type="ECO:0000313" key="11">
    <source>
        <dbReference type="Proteomes" id="UP001142055"/>
    </source>
</evidence>
<evidence type="ECO:0000259" key="9">
    <source>
        <dbReference type="Pfam" id="PF21093"/>
    </source>
</evidence>
<dbReference type="GO" id="GO:0006405">
    <property type="term" value="P:RNA export from nucleus"/>
    <property type="evidence" value="ECO:0007669"/>
    <property type="project" value="TreeGrafter"/>
</dbReference>
<dbReference type="GO" id="GO:0006606">
    <property type="term" value="P:protein import into nucleus"/>
    <property type="evidence" value="ECO:0007669"/>
    <property type="project" value="TreeGrafter"/>
</dbReference>
<evidence type="ECO:0000256" key="1">
    <source>
        <dbReference type="ARBA" id="ARBA00004567"/>
    </source>
</evidence>
<dbReference type="PANTHER" id="PTHR31431:SF1">
    <property type="entry name" value="NUCLEOPORIN NUP188"/>
    <property type="match status" value="1"/>
</dbReference>
<feature type="compositionally biased region" description="Basic and acidic residues" evidence="8">
    <location>
        <begin position="1769"/>
        <end position="1779"/>
    </location>
</feature>
<evidence type="ECO:0000256" key="3">
    <source>
        <dbReference type="ARBA" id="ARBA00022816"/>
    </source>
</evidence>
<comment type="subcellular location">
    <subcellularLocation>
        <location evidence="1">Nucleus</location>
        <location evidence="1">Nuclear pore complex</location>
    </subcellularLocation>
</comment>
<name>A0A9Q0MDF5_BLOTA</name>
<evidence type="ECO:0000256" key="6">
    <source>
        <dbReference type="ARBA" id="ARBA00023132"/>
    </source>
</evidence>
<evidence type="ECO:0000256" key="5">
    <source>
        <dbReference type="ARBA" id="ARBA00023010"/>
    </source>
</evidence>
<evidence type="ECO:0000256" key="2">
    <source>
        <dbReference type="ARBA" id="ARBA00022448"/>
    </source>
</evidence>
<sequence>MSSSNKLPRSMKNLWTLLSGSVNLKSLQFVADELEQSQQQLIEGILFYKPNNSDEKEKNSSIPIGKITEIRNMSIFLDLDQDQCYQLFQSYLLYEYKGTPEMAKSLFNNEKQRKELFEQLWSYYYSERIFTLFCFKQILSNWKSNEHIYSKIFQDFIKHLNTENQLLTKLVDQLKLLIRFNFDSRSKYGPYFSEKFQNDLRENIQKEQSEILQLLLLYYKNFEPSIENVIQLLKLFSENVFLNKSMSSNLNEFIGLLKSLLIVECLDPNYLYKCHMDGIEHFILKSDNGTSINEINTLILSLNTSVTDNSPIFLCWMIISILDNSVSSDYVERLGNTALELKVFKYLHRCLQSTHLSTLNGSLVYNLVHEIIGNLLAVTFSTFDFDRLIQTEPSLSHLLIELFQNDLIAKMVFESSINTGLGLPIRYALDMFPHKTYFLLSLLHSLSKTNSCKSIFETVSILNTITTYCEQLDGNFVPIDTETVMLIEDRSVLPEDKIVIAKNTKGTIFNLDGRRMVKWNNIVLNGWRLLFYRLKYLTNQIKQGQMSSVMLNDEIVLQEISTVAFICSQLIAHNAYHPISHFKQIVNLLLDTFKLMVNFNQSSIRLFMAGIIQLCASIMKESFLPSEQIWFLLTEKKFLPYMIGYSNQFEEILTGTDTNISTLGYILSTDEFIKGNYELTISFMEIILYCVKRDEFLRENSIIASFIFVIKDIFPSYRLWNYRNEKDANQIGSMCIEIFYNLLNRARKRSSSKLEQIEKICTILLMEGNSAEYLLQIVRNGEETVKEKIMNSGNDALLVKDDQIITVRTSLLILSYLLELYAYVGVSEQKSKSVIEDLLFSSLNNSNPNMLLIFTYFIYQKYDIYLATNAMQLLSQLAYKFPMSMLACFGSNTESIRDHFLFRLETVTEDINFKISLLNFLSICVEHQPGLVEMFLNVSNDKGGVLNSVLEILEEKLEGQYLCPFELHQATLQFVAKFWLRPNIIAINLLKKNDKFWKLVSFPLFIGDKEQFHNSLCSYILKILSRELFYLKMLEKSDVVNQNLDQIFARMKKELIIDKLSKHIQEKIILPLNIDDDAVYLIDAWKDFLSSWTMFKQSESINLNVINDLLKNLSKLLNENEDGKYSKIVNKMSNLLLFLSSSWNSETIDLLKKGDFIENIIELFGNVIQNKEIISFNALISLNTCLLKTLVQMDELNQEPLFQHVCHMLNNSIQLISKQLNSRRDKINSDLNMEKKLVNVHLFIMITMMENVKKNCEKYIEILNKFEISELIFNLIIYLIHNNIHLDLGQNLPLYFITVSRWSQGADLLHNQNIINNIAVYFRLPNQLFQSKEINIDHDHVCNILSLLIRTVINMTIHLRHHFVESCISFIAVYSDSFCELCQAFRRNKQLKLANNVLLVIQLCSILSKYVKIWHSSHPISLKLMIEEVLFTSNSVIAFLLRPTLLRQTQQDLSMAQASTSNINNQLRLPSNGKELTIQANNLLLQILLYSFKFISDISPNLFELLEENSFNGIHQLHLSTNFSIPNVDSLEVLTFGSLVNFINFSIKSIYKFEKDSITSADKRRDMNLELSLLEFAMTILLNQSLIAKNTRTINEVDKQIFLREITNEMNTIITNLSTKPQRRQNSISMTITPIASRHSLTSTLYLMEKPYIQLMVLKKMAPVHIPPNNSKPQQEKPKKPTERRPELFCRVKYCNTLPDIPFDPKFISYPFDTGRFVQYKQTSLEKNYKHDLLTEQDLGVAIDLINPETYEISDSGSRLAEEDERLLEDEHSAPQDTKRSRCHNRAITWLKKTEYISTEFNRYGSSSDKTETKLGFGVKKKLKEENLYLDRENQILVINKTFESAKKPIMSHPGKPGIKPVEILPVFPDFDGWKYPFAQVIFDADPASSEKEEEMSQAMIRGVMDESGQQFVAYFLPTQDTINKRKIDQLEERDYTEDQEYEYIMAREYNWNVKNKATKGYEENYFFVWKDDVVCYNELETRVKLSKRRVKHNQPTNSRLVVKHRPINEQEYKVQEIRFAQLEPPQDDEELNNDEDVDAEEKSKEADDKINSPDDYNQNIQSESEKSESSDSEVERNSSKRTKVSDESEEKSSSSSASSSSSSGSSSDDSEDEEESRRKRQKQTAADIFGSDSD</sequence>
<dbReference type="OMA" id="PMAEMNF"/>
<feature type="compositionally biased region" description="Low complexity" evidence="8">
    <location>
        <begin position="2094"/>
        <end position="2108"/>
    </location>
</feature>
<feature type="domain" description="Nucleoporin Nup188 N-terminal subdomain III" evidence="9">
    <location>
        <begin position="525"/>
        <end position="938"/>
    </location>
</feature>
<accession>A0A9Q0MDF5</accession>
<evidence type="ECO:0000313" key="10">
    <source>
        <dbReference type="EMBL" id="KAJ6222212.1"/>
    </source>
</evidence>
<dbReference type="Proteomes" id="UP001142055">
    <property type="component" value="Chromosome 1"/>
</dbReference>
<dbReference type="Pfam" id="PF21093">
    <property type="entry name" value="Nup188_N-subdom_III"/>
    <property type="match status" value="1"/>
</dbReference>
<feature type="region of interest" description="Disordered" evidence="8">
    <location>
        <begin position="1989"/>
        <end position="2008"/>
    </location>
</feature>
<gene>
    <name evidence="10" type="ORF">RDWZM_000757</name>
</gene>
<protein>
    <recommendedName>
        <fullName evidence="9">Nucleoporin Nup188 N-terminal subdomain III domain-containing protein</fullName>
    </recommendedName>
</protein>
<keyword evidence="3" id="KW-0509">mRNA transport</keyword>
<feature type="compositionally biased region" description="Basic and acidic residues" evidence="8">
    <location>
        <begin position="2041"/>
        <end position="2053"/>
    </location>
</feature>
<reference evidence="10" key="1">
    <citation type="submission" date="2022-12" db="EMBL/GenBank/DDBJ databases">
        <title>Genome assemblies of Blomia tropicalis.</title>
        <authorList>
            <person name="Cui Y."/>
        </authorList>
    </citation>
    <scope>NUCLEOTIDE SEQUENCE</scope>
    <source>
        <tissue evidence="10">Adult mites</tissue>
    </source>
</reference>
<feature type="region of interest" description="Disordered" evidence="8">
    <location>
        <begin position="2023"/>
        <end position="2135"/>
    </location>
</feature>
<dbReference type="GO" id="GO:0051028">
    <property type="term" value="P:mRNA transport"/>
    <property type="evidence" value="ECO:0007669"/>
    <property type="project" value="UniProtKB-KW"/>
</dbReference>
<dbReference type="PANTHER" id="PTHR31431">
    <property type="entry name" value="NUCLEOPORIN NUP188 HOMOLOG"/>
    <property type="match status" value="1"/>
</dbReference>
<dbReference type="GO" id="GO:0016593">
    <property type="term" value="C:Cdc73/Paf1 complex"/>
    <property type="evidence" value="ECO:0007669"/>
    <property type="project" value="InterPro"/>
</dbReference>
<dbReference type="Pfam" id="PF03985">
    <property type="entry name" value="Paf1"/>
    <property type="match status" value="1"/>
</dbReference>
<dbReference type="GO" id="GO:0017056">
    <property type="term" value="F:structural constituent of nuclear pore"/>
    <property type="evidence" value="ECO:0007669"/>
    <property type="project" value="InterPro"/>
</dbReference>
<feature type="region of interest" description="Disordered" evidence="8">
    <location>
        <begin position="1754"/>
        <end position="1779"/>
    </location>
</feature>
<dbReference type="InterPro" id="IPR044840">
    <property type="entry name" value="Nup188"/>
</dbReference>
<keyword evidence="11" id="KW-1185">Reference proteome</keyword>
<keyword evidence="5" id="KW-0811">Translocation</keyword>